<sequence length="385" mass="43359">MVAGDGDLRRAQRIYLSVVALLAACTVVSAVSLGMRVAPALAQAETEKKDYIKWVSFDVPASALDKAYKAALQANEEELSLDMAHILGYLAATYWGNWRSFKSADVDRLLERVRAGENVDEMAAQYKDYRYFCEAYDAVLGGMVGDYAIELPDENGELHWVEKYGLKAYLPLAEGFGFSHCDDFGNARSFGYRRKHLGHDMMGTVGTPVVAVESGTVEVMGWNRYGGWRIGIRSFNSKRYYYYAHLRKDKPFQPGLKEGDIVQAGDVIGYLGMTGYSDKENVNGMNVPHLHFGLQLIFDESQKDGNGEIWIDVYQLVQFLGRNRSTVTRDEETGYYRRKYTYIDFDALNQTAPAPRTTPLDPEMGDEDCPIQPEEPAARKEQETE</sequence>
<dbReference type="InterPro" id="IPR050570">
    <property type="entry name" value="Cell_wall_metabolism_enzyme"/>
</dbReference>
<dbReference type="GO" id="GO:0004222">
    <property type="term" value="F:metalloendopeptidase activity"/>
    <property type="evidence" value="ECO:0007669"/>
    <property type="project" value="TreeGrafter"/>
</dbReference>
<feature type="compositionally biased region" description="Basic and acidic residues" evidence="2">
    <location>
        <begin position="376"/>
        <end position="385"/>
    </location>
</feature>
<name>A0A926E1N4_9FIRM</name>
<organism evidence="4 5">
    <name type="scientific">Ligaoa zhengdingensis</name>
    <dbReference type="NCBI Taxonomy" id="2763658"/>
    <lineage>
        <taxon>Bacteria</taxon>
        <taxon>Bacillati</taxon>
        <taxon>Bacillota</taxon>
        <taxon>Clostridia</taxon>
        <taxon>Eubacteriales</taxon>
        <taxon>Oscillospiraceae</taxon>
        <taxon>Ligaoa</taxon>
    </lineage>
</organism>
<evidence type="ECO:0000259" key="3">
    <source>
        <dbReference type="Pfam" id="PF01551"/>
    </source>
</evidence>
<accession>A0A926E1N4</accession>
<comment type="caution">
    <text evidence="4">The sequence shown here is derived from an EMBL/GenBank/DDBJ whole genome shotgun (WGS) entry which is preliminary data.</text>
</comment>
<evidence type="ECO:0000256" key="1">
    <source>
        <dbReference type="ARBA" id="ARBA00022729"/>
    </source>
</evidence>
<gene>
    <name evidence="4" type="ORF">H8711_09465</name>
</gene>
<feature type="domain" description="M23ase beta-sheet core" evidence="3">
    <location>
        <begin position="195"/>
        <end position="295"/>
    </location>
</feature>
<dbReference type="Proteomes" id="UP000653127">
    <property type="component" value="Unassembled WGS sequence"/>
</dbReference>
<feature type="region of interest" description="Disordered" evidence="2">
    <location>
        <begin position="351"/>
        <end position="385"/>
    </location>
</feature>
<evidence type="ECO:0000313" key="4">
    <source>
        <dbReference type="EMBL" id="MBC8547155.1"/>
    </source>
</evidence>
<dbReference type="Gene3D" id="2.70.70.10">
    <property type="entry name" value="Glucose Permease (Domain IIA)"/>
    <property type="match status" value="1"/>
</dbReference>
<dbReference type="SUPFAM" id="SSF51261">
    <property type="entry name" value="Duplicated hybrid motif"/>
    <property type="match status" value="1"/>
</dbReference>
<keyword evidence="5" id="KW-1185">Reference proteome</keyword>
<dbReference type="InterPro" id="IPR016047">
    <property type="entry name" value="M23ase_b-sheet_dom"/>
</dbReference>
<reference evidence="4" key="1">
    <citation type="submission" date="2020-08" db="EMBL/GenBank/DDBJ databases">
        <title>Genome public.</title>
        <authorList>
            <person name="Liu C."/>
            <person name="Sun Q."/>
        </authorList>
    </citation>
    <scope>NUCLEOTIDE SEQUENCE</scope>
    <source>
        <strain evidence="4">NSJ-31</strain>
    </source>
</reference>
<dbReference type="PANTHER" id="PTHR21666">
    <property type="entry name" value="PEPTIDASE-RELATED"/>
    <property type="match status" value="1"/>
</dbReference>
<proteinExistence type="predicted"/>
<keyword evidence="1" id="KW-0732">Signal</keyword>
<evidence type="ECO:0000313" key="5">
    <source>
        <dbReference type="Proteomes" id="UP000653127"/>
    </source>
</evidence>
<dbReference type="AlphaFoldDB" id="A0A926E1N4"/>
<dbReference type="Pfam" id="PF01551">
    <property type="entry name" value="Peptidase_M23"/>
    <property type="match status" value="1"/>
</dbReference>
<dbReference type="EMBL" id="JACRST010000014">
    <property type="protein sequence ID" value="MBC8547155.1"/>
    <property type="molecule type" value="Genomic_DNA"/>
</dbReference>
<dbReference type="PANTHER" id="PTHR21666:SF289">
    <property type="entry name" value="L-ALA--D-GLU ENDOPEPTIDASE"/>
    <property type="match status" value="1"/>
</dbReference>
<evidence type="ECO:0000256" key="2">
    <source>
        <dbReference type="SAM" id="MobiDB-lite"/>
    </source>
</evidence>
<dbReference type="InterPro" id="IPR011055">
    <property type="entry name" value="Dup_hybrid_motif"/>
</dbReference>
<dbReference type="CDD" id="cd12797">
    <property type="entry name" value="M23_peptidase"/>
    <property type="match status" value="1"/>
</dbReference>
<protein>
    <submittedName>
        <fullName evidence="4">M23 family metallopeptidase</fullName>
    </submittedName>
</protein>